<keyword evidence="1" id="KW-0812">Transmembrane</keyword>
<dbReference type="InterPro" id="IPR001036">
    <property type="entry name" value="Acrflvin-R"/>
</dbReference>
<gene>
    <name evidence="2" type="ORF">E6K78_04335</name>
</gene>
<dbReference type="InterPro" id="IPR027463">
    <property type="entry name" value="AcrB_DN_DC_subdom"/>
</dbReference>
<feature type="transmembrane region" description="Helical" evidence="1">
    <location>
        <begin position="28"/>
        <end position="53"/>
    </location>
</feature>
<comment type="caution">
    <text evidence="2">The sequence shown here is derived from an EMBL/GenBank/DDBJ whole genome shotgun (WGS) entry which is preliminary data.</text>
</comment>
<dbReference type="EMBL" id="VBOY01000035">
    <property type="protein sequence ID" value="TMQ67616.1"/>
    <property type="molecule type" value="Genomic_DNA"/>
</dbReference>
<dbReference type="PANTHER" id="PTHR32063:SF4">
    <property type="entry name" value="SLR6043 PROTEIN"/>
    <property type="match status" value="1"/>
</dbReference>
<dbReference type="PRINTS" id="PR00702">
    <property type="entry name" value="ACRIFLAVINRP"/>
</dbReference>
<dbReference type="Pfam" id="PF00873">
    <property type="entry name" value="ACR_tran"/>
    <property type="match status" value="1"/>
</dbReference>
<feature type="transmembrane region" description="Helical" evidence="1">
    <location>
        <begin position="468"/>
        <end position="490"/>
    </location>
</feature>
<dbReference type="Gene3D" id="3.30.70.1440">
    <property type="entry name" value="Multidrug efflux transporter AcrB pore domain"/>
    <property type="match status" value="1"/>
</dbReference>
<proteinExistence type="predicted"/>
<name>A0A538TVG6_UNCEI</name>
<feature type="transmembrane region" description="Helical" evidence="1">
    <location>
        <begin position="442"/>
        <end position="461"/>
    </location>
</feature>
<dbReference type="PANTHER" id="PTHR32063">
    <property type="match status" value="1"/>
</dbReference>
<dbReference type="Gene3D" id="1.20.1640.10">
    <property type="entry name" value="Multidrug efflux transporter AcrB transmembrane domain"/>
    <property type="match status" value="2"/>
</dbReference>
<evidence type="ECO:0000313" key="3">
    <source>
        <dbReference type="Proteomes" id="UP000316609"/>
    </source>
</evidence>
<evidence type="ECO:0000313" key="2">
    <source>
        <dbReference type="EMBL" id="TMQ67616.1"/>
    </source>
</evidence>
<dbReference type="GO" id="GO:0042910">
    <property type="term" value="F:xenobiotic transmembrane transporter activity"/>
    <property type="evidence" value="ECO:0007669"/>
    <property type="project" value="TreeGrafter"/>
</dbReference>
<reference evidence="2 3" key="1">
    <citation type="journal article" date="2019" name="Nat. Microbiol.">
        <title>Mediterranean grassland soil C-N compound turnover is dependent on rainfall and depth, and is mediated by genomically divergent microorganisms.</title>
        <authorList>
            <person name="Diamond S."/>
            <person name="Andeer P.F."/>
            <person name="Li Z."/>
            <person name="Crits-Christoph A."/>
            <person name="Burstein D."/>
            <person name="Anantharaman K."/>
            <person name="Lane K.R."/>
            <person name="Thomas B.C."/>
            <person name="Pan C."/>
            <person name="Northen T.R."/>
            <person name="Banfield J.F."/>
        </authorList>
    </citation>
    <scope>NUCLEOTIDE SEQUENCE [LARGE SCALE GENOMIC DNA]</scope>
    <source>
        <strain evidence="2">WS_8</strain>
    </source>
</reference>
<dbReference type="SUPFAM" id="SSF82866">
    <property type="entry name" value="Multidrug efflux transporter AcrB transmembrane domain"/>
    <property type="match status" value="2"/>
</dbReference>
<keyword evidence="1" id="KW-1133">Transmembrane helix</keyword>
<organism evidence="2 3">
    <name type="scientific">Eiseniibacteriota bacterium</name>
    <dbReference type="NCBI Taxonomy" id="2212470"/>
    <lineage>
        <taxon>Bacteria</taxon>
        <taxon>Candidatus Eiseniibacteriota</taxon>
    </lineage>
</organism>
<protein>
    <submittedName>
        <fullName evidence="2">Efflux RND transporter permease subunit</fullName>
    </submittedName>
</protein>
<feature type="non-terminal residue" evidence="2">
    <location>
        <position position="585"/>
    </location>
</feature>
<dbReference type="Gene3D" id="3.30.2090.10">
    <property type="entry name" value="Multidrug efflux transporter AcrB TolC docking domain, DN and DC subdomains"/>
    <property type="match status" value="1"/>
</dbReference>
<accession>A0A538TVG6</accession>
<feature type="transmembrane region" description="Helical" evidence="1">
    <location>
        <begin position="113"/>
        <end position="133"/>
    </location>
</feature>
<keyword evidence="1" id="KW-0472">Membrane</keyword>
<feature type="transmembrane region" description="Helical" evidence="1">
    <location>
        <begin position="496"/>
        <end position="515"/>
    </location>
</feature>
<dbReference type="SUPFAM" id="SSF82714">
    <property type="entry name" value="Multidrug efflux transporter AcrB TolC docking domain, DN and DC subdomains"/>
    <property type="match status" value="1"/>
</dbReference>
<dbReference type="AlphaFoldDB" id="A0A538TVG6"/>
<evidence type="ECO:0000256" key="1">
    <source>
        <dbReference type="SAM" id="Phobius"/>
    </source>
</evidence>
<feature type="transmembrane region" description="Helical" evidence="1">
    <location>
        <begin position="59"/>
        <end position="83"/>
    </location>
</feature>
<dbReference type="Proteomes" id="UP000316609">
    <property type="component" value="Unassembled WGS sequence"/>
</dbReference>
<dbReference type="GO" id="GO:0005886">
    <property type="term" value="C:plasma membrane"/>
    <property type="evidence" value="ECO:0007669"/>
    <property type="project" value="TreeGrafter"/>
</dbReference>
<sequence>LRERRAQGIATPVSKEVLDATLEVRTPLLYTTLILFLSVAPILFVRGVAGAFFHPLVLSYGLAVVASMIVALTVTPALCLILLRRAPRRESPLVAWLERLHESALAPIIRRGGLAFGAIVVLAMAGLAVVPFLNPSLVPSFKERSLLIHLTCVPGTSQPEMSRVAGLVCRDLRSIPGVRDVGAHIGRALQGDQVVNVNASQVWVTIDPRANYGKTTAAIQRVVDAYPGVRHKVQTYLKAASEDVVPRSEDDVIVRVYGDVEGSLRSQAENVRKTVAGVRGVEKTYLRLPMQQVTLETEVDLAAARRHGLKPGDVRRGAATLLSGIQVGSLFEAQKVFDVVVWSTPATRHSLHDIGDLLIDTPSGGHVRLGDVATVRMVSAPSVIRHDAVKRYLDVVAEVKGRGLKSVATDITNRVRQVQFPLEYHARVLGESAEAHATRRRLLVSALLAMIGVLLLLHEGFENWRLAALSFLTLPAAITGGLLAVVVTGGVLSSGAIAGLLAVSHIAVSSIMSLITRYQSLERNEGEILGIGLALRGARERVAPMVMTMLATGMALLPAVMLRDVPGLEVVRPMAIVVLGGLLTT</sequence>
<dbReference type="Gene3D" id="3.30.70.1430">
    <property type="entry name" value="Multidrug efflux transporter AcrB pore domain"/>
    <property type="match status" value="1"/>
</dbReference>
<feature type="non-terminal residue" evidence="2">
    <location>
        <position position="1"/>
    </location>
</feature>